<proteinExistence type="predicted"/>
<dbReference type="EMBL" id="JALJOT010000007">
    <property type="protein sequence ID" value="KAK9909118.1"/>
    <property type="molecule type" value="Genomic_DNA"/>
</dbReference>
<comment type="caution">
    <text evidence="3">The sequence shown here is derived from an EMBL/GenBank/DDBJ whole genome shotgun (WGS) entry which is preliminary data.</text>
</comment>
<evidence type="ECO:0000256" key="2">
    <source>
        <dbReference type="SAM" id="SignalP"/>
    </source>
</evidence>
<feature type="signal peptide" evidence="2">
    <location>
        <begin position="1"/>
        <end position="21"/>
    </location>
</feature>
<gene>
    <name evidence="3" type="ORF">WJX75_007447</name>
</gene>
<accession>A0ABR2YQJ0</accession>
<evidence type="ECO:0000256" key="1">
    <source>
        <dbReference type="SAM" id="MobiDB-lite"/>
    </source>
</evidence>
<feature type="region of interest" description="Disordered" evidence="1">
    <location>
        <begin position="68"/>
        <end position="113"/>
    </location>
</feature>
<evidence type="ECO:0000313" key="3">
    <source>
        <dbReference type="EMBL" id="KAK9909118.1"/>
    </source>
</evidence>
<evidence type="ECO:0000313" key="4">
    <source>
        <dbReference type="Proteomes" id="UP001491310"/>
    </source>
</evidence>
<sequence length="123" mass="12742">MKPYTVLGLLVVCGLAGCLEANDASDTIQAEAEGSTRLLQNWEAVKPSTSRRLLTDTGSGSSVTVIIKKKSAPTPSPPPPSVIIIKSSSPSSPSPSSKVVKVVSAPSPPPPSKSIFTKFPFLP</sequence>
<reference evidence="3 4" key="1">
    <citation type="journal article" date="2024" name="Nat. Commun.">
        <title>Phylogenomics reveals the evolutionary origins of lichenization in chlorophyte algae.</title>
        <authorList>
            <person name="Puginier C."/>
            <person name="Libourel C."/>
            <person name="Otte J."/>
            <person name="Skaloud P."/>
            <person name="Haon M."/>
            <person name="Grisel S."/>
            <person name="Petersen M."/>
            <person name="Berrin J.G."/>
            <person name="Delaux P.M."/>
            <person name="Dal Grande F."/>
            <person name="Keller J."/>
        </authorList>
    </citation>
    <scope>NUCLEOTIDE SEQUENCE [LARGE SCALE GENOMIC DNA]</scope>
    <source>
        <strain evidence="3 4">SAG 216-7</strain>
    </source>
</reference>
<protein>
    <submittedName>
        <fullName evidence="3">Uncharacterized protein</fullName>
    </submittedName>
</protein>
<feature type="compositionally biased region" description="Low complexity" evidence="1">
    <location>
        <begin position="82"/>
        <end position="105"/>
    </location>
</feature>
<name>A0ABR2YQJ0_9CHLO</name>
<organism evidence="3 4">
    <name type="scientific">Coccomyxa subellipsoidea</name>
    <dbReference type="NCBI Taxonomy" id="248742"/>
    <lineage>
        <taxon>Eukaryota</taxon>
        <taxon>Viridiplantae</taxon>
        <taxon>Chlorophyta</taxon>
        <taxon>core chlorophytes</taxon>
        <taxon>Trebouxiophyceae</taxon>
        <taxon>Trebouxiophyceae incertae sedis</taxon>
        <taxon>Coccomyxaceae</taxon>
        <taxon>Coccomyxa</taxon>
    </lineage>
</organism>
<dbReference type="Proteomes" id="UP001491310">
    <property type="component" value="Unassembled WGS sequence"/>
</dbReference>
<keyword evidence="2" id="KW-0732">Signal</keyword>
<feature type="chain" id="PRO_5046460772" evidence="2">
    <location>
        <begin position="22"/>
        <end position="123"/>
    </location>
</feature>
<keyword evidence="4" id="KW-1185">Reference proteome</keyword>
<dbReference type="PROSITE" id="PS51257">
    <property type="entry name" value="PROKAR_LIPOPROTEIN"/>
    <property type="match status" value="1"/>
</dbReference>